<proteinExistence type="predicted"/>
<dbReference type="Proteomes" id="UP001551189">
    <property type="component" value="Unassembled WGS sequence"/>
</dbReference>
<sequence length="58" mass="6004">MTSGLTLAGLPDVALEAQLTDASLTRTPALPAVRLVLVGAPEATPRGPRRILSKRRGA</sequence>
<evidence type="ECO:0000313" key="1">
    <source>
        <dbReference type="EMBL" id="MEU6801090.1"/>
    </source>
</evidence>
<protein>
    <submittedName>
        <fullName evidence="1">Uncharacterized protein</fullName>
    </submittedName>
</protein>
<reference evidence="1 2" key="1">
    <citation type="submission" date="2024-06" db="EMBL/GenBank/DDBJ databases">
        <title>The Natural Products Discovery Center: Release of the First 8490 Sequenced Strains for Exploring Actinobacteria Biosynthetic Diversity.</title>
        <authorList>
            <person name="Kalkreuter E."/>
            <person name="Kautsar S.A."/>
            <person name="Yang D."/>
            <person name="Bader C.D."/>
            <person name="Teijaro C.N."/>
            <person name="Fluegel L."/>
            <person name="Davis C.M."/>
            <person name="Simpson J.R."/>
            <person name="Lauterbach L."/>
            <person name="Steele A.D."/>
            <person name="Gui C."/>
            <person name="Meng S."/>
            <person name="Li G."/>
            <person name="Viehrig K."/>
            <person name="Ye F."/>
            <person name="Su P."/>
            <person name="Kiefer A.F."/>
            <person name="Nichols A."/>
            <person name="Cepeda A.J."/>
            <person name="Yan W."/>
            <person name="Fan B."/>
            <person name="Jiang Y."/>
            <person name="Adhikari A."/>
            <person name="Zheng C.-J."/>
            <person name="Schuster L."/>
            <person name="Cowan T.M."/>
            <person name="Smanski M.J."/>
            <person name="Chevrette M.G."/>
            <person name="De Carvalho L.P.S."/>
            <person name="Shen B."/>
        </authorList>
    </citation>
    <scope>NUCLEOTIDE SEQUENCE [LARGE SCALE GENOMIC DNA]</scope>
    <source>
        <strain evidence="1 2">NPDC046851</strain>
    </source>
</reference>
<gene>
    <name evidence="1" type="ORF">ABZ931_08765</name>
</gene>
<comment type="caution">
    <text evidence="1">The sequence shown here is derived from an EMBL/GenBank/DDBJ whole genome shotgun (WGS) entry which is preliminary data.</text>
</comment>
<dbReference type="EMBL" id="JBEYXT010000026">
    <property type="protein sequence ID" value="MEU6801090.1"/>
    <property type="molecule type" value="Genomic_DNA"/>
</dbReference>
<evidence type="ECO:0000313" key="2">
    <source>
        <dbReference type="Proteomes" id="UP001551189"/>
    </source>
</evidence>
<name>A0ABV3AV74_9ACTN</name>
<organism evidence="1 2">
    <name type="scientific">Streptomyces neyagawaensis</name>
    <dbReference type="NCBI Taxonomy" id="42238"/>
    <lineage>
        <taxon>Bacteria</taxon>
        <taxon>Bacillati</taxon>
        <taxon>Actinomycetota</taxon>
        <taxon>Actinomycetes</taxon>
        <taxon>Kitasatosporales</taxon>
        <taxon>Streptomycetaceae</taxon>
        <taxon>Streptomyces</taxon>
    </lineage>
</organism>
<keyword evidence="2" id="KW-1185">Reference proteome</keyword>
<accession>A0ABV3AV74</accession>
<dbReference type="RefSeq" id="WP_359692626.1">
    <property type="nucleotide sequence ID" value="NZ_JBEYXT010000026.1"/>
</dbReference>